<evidence type="ECO:0000256" key="1">
    <source>
        <dbReference type="ARBA" id="ARBA00004141"/>
    </source>
</evidence>
<dbReference type="AlphaFoldDB" id="A0A834WVL6"/>
<gene>
    <name evidence="11" type="ORF">G2W53_015888</name>
</gene>
<reference evidence="11" key="1">
    <citation type="submission" date="2020-09" db="EMBL/GenBank/DDBJ databases">
        <title>Genome-Enabled Discovery of Anthraquinone Biosynthesis in Senna tora.</title>
        <authorList>
            <person name="Kang S.-H."/>
            <person name="Pandey R.P."/>
            <person name="Lee C.-M."/>
            <person name="Sim J.-S."/>
            <person name="Jeong J.-T."/>
            <person name="Choi B.-S."/>
            <person name="Jung M."/>
            <person name="Ginzburg D."/>
            <person name="Zhao K."/>
            <person name="Won S.Y."/>
            <person name="Oh T.-J."/>
            <person name="Yu Y."/>
            <person name="Kim N.-H."/>
            <person name="Lee O.R."/>
            <person name="Lee T.-H."/>
            <person name="Bashyal P."/>
            <person name="Kim T.-S."/>
            <person name="Lee W.-H."/>
            <person name="Kawkins C."/>
            <person name="Kim C.-K."/>
            <person name="Kim J.S."/>
            <person name="Ahn B.O."/>
            <person name="Rhee S.Y."/>
            <person name="Sohng J.K."/>
        </authorList>
    </citation>
    <scope>NUCLEOTIDE SEQUENCE</scope>
    <source>
        <tissue evidence="11">Leaf</tissue>
    </source>
</reference>
<accession>A0A834WVL6</accession>
<comment type="caution">
    <text evidence="11">The sequence shown here is derived from an EMBL/GenBank/DDBJ whole genome shotgun (WGS) entry which is preliminary data.</text>
</comment>
<comment type="subcellular location">
    <subcellularLocation>
        <location evidence="1 8">Membrane</location>
        <topology evidence="1 8">Multi-pass membrane protein</topology>
    </subcellularLocation>
</comment>
<keyword evidence="3 8" id="KW-0813">Transport</keyword>
<keyword evidence="7 8" id="KW-0472">Membrane</keyword>
<protein>
    <submittedName>
        <fullName evidence="11">Zinc transporter 8-like</fullName>
    </submittedName>
</protein>
<feature type="transmembrane region" description="Helical" evidence="8">
    <location>
        <begin position="119"/>
        <end position="136"/>
    </location>
</feature>
<proteinExistence type="inferred from homology"/>
<evidence type="ECO:0000256" key="7">
    <source>
        <dbReference type="ARBA" id="ARBA00023136"/>
    </source>
</evidence>
<evidence type="ECO:0000313" key="11">
    <source>
        <dbReference type="EMBL" id="KAF7833555.1"/>
    </source>
</evidence>
<evidence type="ECO:0000256" key="4">
    <source>
        <dbReference type="ARBA" id="ARBA00022692"/>
    </source>
</evidence>
<dbReference type="EMBL" id="JAAIUW010000005">
    <property type="protein sequence ID" value="KAF7833555.1"/>
    <property type="molecule type" value="Genomic_DNA"/>
</dbReference>
<evidence type="ECO:0000256" key="6">
    <source>
        <dbReference type="ARBA" id="ARBA00023065"/>
    </source>
</evidence>
<feature type="chain" id="PRO_5033003872" evidence="10">
    <location>
        <begin position="23"/>
        <end position="344"/>
    </location>
</feature>
<organism evidence="11 12">
    <name type="scientific">Senna tora</name>
    <dbReference type="NCBI Taxonomy" id="362788"/>
    <lineage>
        <taxon>Eukaryota</taxon>
        <taxon>Viridiplantae</taxon>
        <taxon>Streptophyta</taxon>
        <taxon>Embryophyta</taxon>
        <taxon>Tracheophyta</taxon>
        <taxon>Spermatophyta</taxon>
        <taxon>Magnoliopsida</taxon>
        <taxon>eudicotyledons</taxon>
        <taxon>Gunneridae</taxon>
        <taxon>Pentapetalae</taxon>
        <taxon>rosids</taxon>
        <taxon>fabids</taxon>
        <taxon>Fabales</taxon>
        <taxon>Fabaceae</taxon>
        <taxon>Caesalpinioideae</taxon>
        <taxon>Cassia clade</taxon>
        <taxon>Senna</taxon>
    </lineage>
</organism>
<feature type="transmembrane region" description="Helical" evidence="8">
    <location>
        <begin position="46"/>
        <end position="66"/>
    </location>
</feature>
<feature type="transmembrane region" description="Helical" evidence="8">
    <location>
        <begin position="250"/>
        <end position="272"/>
    </location>
</feature>
<feature type="signal peptide" evidence="10">
    <location>
        <begin position="1"/>
        <end position="22"/>
    </location>
</feature>
<keyword evidence="12" id="KW-1185">Reference proteome</keyword>
<dbReference type="InterPro" id="IPR004698">
    <property type="entry name" value="Zn/Fe_permease_fun/pln"/>
</dbReference>
<dbReference type="Pfam" id="PF02535">
    <property type="entry name" value="Zip"/>
    <property type="match status" value="1"/>
</dbReference>
<comment type="caution">
    <text evidence="8">Lacks conserved residue(s) required for the propagation of feature annotation.</text>
</comment>
<keyword evidence="5 8" id="KW-1133">Transmembrane helix</keyword>
<keyword evidence="6 8" id="KW-0406">Ion transport</keyword>
<dbReference type="InterPro" id="IPR003689">
    <property type="entry name" value="ZIP"/>
</dbReference>
<dbReference type="GO" id="GO:0005385">
    <property type="term" value="F:zinc ion transmembrane transporter activity"/>
    <property type="evidence" value="ECO:0007669"/>
    <property type="project" value="InterPro"/>
</dbReference>
<dbReference type="Proteomes" id="UP000634136">
    <property type="component" value="Unassembled WGS sequence"/>
</dbReference>
<dbReference type="OrthoDB" id="448280at2759"/>
<name>A0A834WVL6_9FABA</name>
<evidence type="ECO:0000256" key="10">
    <source>
        <dbReference type="SAM" id="SignalP"/>
    </source>
</evidence>
<comment type="similarity">
    <text evidence="2 8">Belongs to the ZIP transporter (TC 2.A.5) family.</text>
</comment>
<feature type="transmembrane region" description="Helical" evidence="8">
    <location>
        <begin position="320"/>
        <end position="341"/>
    </location>
</feature>
<keyword evidence="10" id="KW-0732">Signal</keyword>
<evidence type="ECO:0000256" key="3">
    <source>
        <dbReference type="ARBA" id="ARBA00022448"/>
    </source>
</evidence>
<feature type="region of interest" description="Disordered" evidence="9">
    <location>
        <begin position="158"/>
        <end position="181"/>
    </location>
</feature>
<keyword evidence="4 8" id="KW-0812">Transmembrane</keyword>
<dbReference type="NCBIfam" id="TIGR00820">
    <property type="entry name" value="zip"/>
    <property type="match status" value="1"/>
</dbReference>
<evidence type="ECO:0000313" key="12">
    <source>
        <dbReference type="Proteomes" id="UP000634136"/>
    </source>
</evidence>
<evidence type="ECO:0000256" key="9">
    <source>
        <dbReference type="SAM" id="MobiDB-lite"/>
    </source>
</evidence>
<dbReference type="PANTHER" id="PTHR11040">
    <property type="entry name" value="ZINC/IRON TRANSPORTER"/>
    <property type="match status" value="1"/>
</dbReference>
<evidence type="ECO:0000256" key="8">
    <source>
        <dbReference type="RuleBase" id="RU362088"/>
    </source>
</evidence>
<dbReference type="GO" id="GO:0005886">
    <property type="term" value="C:plasma membrane"/>
    <property type="evidence" value="ECO:0007669"/>
    <property type="project" value="TreeGrafter"/>
</dbReference>
<dbReference type="PANTHER" id="PTHR11040:SF35">
    <property type="entry name" value="ZINC TRANSPORTER 5"/>
    <property type="match status" value="1"/>
</dbReference>
<evidence type="ECO:0000256" key="2">
    <source>
        <dbReference type="ARBA" id="ARBA00006939"/>
    </source>
</evidence>
<feature type="transmembrane region" description="Helical" evidence="8">
    <location>
        <begin position="78"/>
        <end position="99"/>
    </location>
</feature>
<evidence type="ECO:0000256" key="5">
    <source>
        <dbReference type="ARBA" id="ARBA00022989"/>
    </source>
</evidence>
<feature type="transmembrane region" description="Helical" evidence="8">
    <location>
        <begin position="284"/>
        <end position="308"/>
    </location>
</feature>
<feature type="compositionally biased region" description="Basic and acidic residues" evidence="9">
    <location>
        <begin position="166"/>
        <end position="176"/>
    </location>
</feature>
<sequence>MTKNAGLYAFFVFLFLIPALVASECARCDKEDEEIVDKPRALRYKIAAIASILLASAIGVLIPIVGRVVPALSPEKDVFFIIKAFAAGVILATGFIHVLPDAFESLTSPSLCEHPWGDFPFTGFAAMCTAMGTLMLDSYATMYFKKIHGGRNDVVQVGANGAGDDEEKRDGHEAHGSHASGSSDLLRHRVISQVLELGIIVHSVIIGISLGASQTPKTIRPLVAALTFHQFFEGMGLGSCITQANFKSKGIAIMALFFALTTPVGIAIGIVITKGYDENSPKALIVQGILNAASAGILIYMALVDLLAADFMNVRMQNSIRLHVGANISLLLGAGLMSLIAKWA</sequence>